<feature type="active site" evidence="4">
    <location>
        <position position="251"/>
    </location>
</feature>
<dbReference type="InterPro" id="IPR016163">
    <property type="entry name" value="Ald_DH_C"/>
</dbReference>
<dbReference type="CDD" id="cd07088">
    <property type="entry name" value="ALDH_LactADH-AldA"/>
    <property type="match status" value="1"/>
</dbReference>
<comment type="similarity">
    <text evidence="2 5">Belongs to the aldehyde dehydrogenase family.</text>
</comment>
<evidence type="ECO:0000256" key="2">
    <source>
        <dbReference type="ARBA" id="ARBA00009986"/>
    </source>
</evidence>
<protein>
    <submittedName>
        <fullName evidence="8">Aldehyde dehydrogenase</fullName>
    </submittedName>
</protein>
<dbReference type="OrthoDB" id="9812625at2"/>
<dbReference type="InterPro" id="IPR050740">
    <property type="entry name" value="Aldehyde_DH_Superfamily"/>
</dbReference>
<dbReference type="NCBIfam" id="NF007497">
    <property type="entry name" value="PRK10090.1"/>
    <property type="match status" value="1"/>
</dbReference>
<dbReference type="AlphaFoldDB" id="A0A2P5GUU6"/>
<feature type="domain" description="Aldehyde dehydrogenase" evidence="6">
    <location>
        <begin position="19"/>
        <end position="475"/>
    </location>
</feature>
<dbReference type="PANTHER" id="PTHR43353">
    <property type="entry name" value="SUCCINATE-SEMIALDEHYDE DEHYDROGENASE, MITOCHONDRIAL"/>
    <property type="match status" value="1"/>
</dbReference>
<dbReference type="EMBL" id="PQGE01000010">
    <property type="protein sequence ID" value="POP44307.1"/>
    <property type="molecule type" value="Genomic_DNA"/>
</dbReference>
<dbReference type="InterPro" id="IPR015590">
    <property type="entry name" value="Aldehyde_DH_dom"/>
</dbReference>
<evidence type="ECO:0000259" key="6">
    <source>
        <dbReference type="Pfam" id="PF00171"/>
    </source>
</evidence>
<dbReference type="InterPro" id="IPR016160">
    <property type="entry name" value="Ald_DH_CS_CYS"/>
</dbReference>
<dbReference type="GO" id="GO:0004030">
    <property type="term" value="F:aldehyde dehydrogenase [NAD(P)+] activity"/>
    <property type="evidence" value="ECO:0007669"/>
    <property type="project" value="UniProtKB-ARBA"/>
</dbReference>
<sequence length="479" mass="51784">MTTPVQHAMYIDGQFTDWQGENWIDVINPATEAVLSRIPDGSARQASEAIEAAHRAQPAWEALPAIERAGWLKKIAAGIRARAGEISALIVAEGGKTQQLAEVEVSFTADYIDYMAEWARRYEGEILQSDRPGENILVFKRALGVTTGILPWNFPFFLIARKLAPALITGNTIVIKPSEFTPNNAIAFAQIVHDIGLPKGVFNLVLGRGETVGQELAGNPKVAMVSMTGSVTAGEKIMAAAAKNITKVCLELGGKAPAIVMDDADLELAVKAIVDSRVINTGQVCNCAERVYVQKGIYDRFVSRIGEALSAVEYGDPGKRNDIAMGPLINAAALERVQQKVARAVEEGAKVILGGKVGEGKGYFYPPTLLLDVQQEMSIVHEETFGPVLPVIAFDTLEEALAMANDSDYGLTSAVYTQNLNTAMKAIKGLKFGETYINRENFEAMQGFHAGWRKSGIGGADGRHGLEEYLQTQVVYLQS</sequence>
<keyword evidence="3 5" id="KW-0560">Oxidoreductase</keyword>
<evidence type="ECO:0000256" key="1">
    <source>
        <dbReference type="ARBA" id="ARBA00004921"/>
    </source>
</evidence>
<dbReference type="FunFam" id="3.40.309.10:FF:000009">
    <property type="entry name" value="Aldehyde dehydrogenase A"/>
    <property type="match status" value="1"/>
</dbReference>
<dbReference type="GO" id="GO:0009450">
    <property type="term" value="P:gamma-aminobutyric acid catabolic process"/>
    <property type="evidence" value="ECO:0007669"/>
    <property type="project" value="TreeGrafter"/>
</dbReference>
<proteinExistence type="inferred from homology"/>
<dbReference type="EMBL" id="PQGD01000002">
    <property type="protein sequence ID" value="POP50325.1"/>
    <property type="molecule type" value="Genomic_DNA"/>
</dbReference>
<dbReference type="PANTHER" id="PTHR43353:SF5">
    <property type="entry name" value="SUCCINATE-SEMIALDEHYDE DEHYDROGENASE, MITOCHONDRIAL"/>
    <property type="match status" value="1"/>
</dbReference>
<evidence type="ECO:0000256" key="3">
    <source>
        <dbReference type="ARBA" id="ARBA00023002"/>
    </source>
</evidence>
<organism evidence="8 10">
    <name type="scientific">Superficieibacter electus</name>
    <dbReference type="NCBI Taxonomy" id="2022662"/>
    <lineage>
        <taxon>Bacteria</taxon>
        <taxon>Pseudomonadati</taxon>
        <taxon>Pseudomonadota</taxon>
        <taxon>Gammaproteobacteria</taxon>
        <taxon>Enterobacterales</taxon>
        <taxon>Enterobacteriaceae</taxon>
        <taxon>Superficieibacter</taxon>
    </lineage>
</organism>
<dbReference type="InterPro" id="IPR016162">
    <property type="entry name" value="Ald_DH_N"/>
</dbReference>
<dbReference type="RefSeq" id="WP_103676443.1">
    <property type="nucleotide sequence ID" value="NZ_PQGD01000002.1"/>
</dbReference>
<keyword evidence="9" id="KW-1185">Reference proteome</keyword>
<gene>
    <name evidence="8" type="ORF">CHU32_02545</name>
    <name evidence="7" type="ORF">CHU33_12655</name>
</gene>
<dbReference type="InterPro" id="IPR016161">
    <property type="entry name" value="Ald_DH/histidinol_DH"/>
</dbReference>
<dbReference type="FunFam" id="3.40.605.10:FF:000022">
    <property type="entry name" value="Aldehyde dehydrogenase A"/>
    <property type="match status" value="1"/>
</dbReference>
<evidence type="ECO:0000313" key="7">
    <source>
        <dbReference type="EMBL" id="POP44307.1"/>
    </source>
</evidence>
<dbReference type="Proteomes" id="UP000247005">
    <property type="component" value="Unassembled WGS sequence"/>
</dbReference>
<dbReference type="PROSITE" id="PS00687">
    <property type="entry name" value="ALDEHYDE_DEHYDR_GLU"/>
    <property type="match status" value="1"/>
</dbReference>
<evidence type="ECO:0000256" key="4">
    <source>
        <dbReference type="PROSITE-ProRule" id="PRU10007"/>
    </source>
</evidence>
<name>A0A2P5GUU6_9ENTR</name>
<evidence type="ECO:0000313" key="10">
    <source>
        <dbReference type="Proteomes" id="UP000247005"/>
    </source>
</evidence>
<dbReference type="GO" id="GO:0016052">
    <property type="term" value="P:carbohydrate catabolic process"/>
    <property type="evidence" value="ECO:0007669"/>
    <property type="project" value="UniProtKB-ARBA"/>
</dbReference>
<comment type="pathway">
    <text evidence="1">Carbohydrate degradation.</text>
</comment>
<evidence type="ECO:0000313" key="8">
    <source>
        <dbReference type="EMBL" id="POP50325.1"/>
    </source>
</evidence>
<dbReference type="GO" id="GO:0004777">
    <property type="term" value="F:succinate-semialdehyde dehydrogenase (NAD+) activity"/>
    <property type="evidence" value="ECO:0007669"/>
    <property type="project" value="TreeGrafter"/>
</dbReference>
<dbReference type="GO" id="GO:0042802">
    <property type="term" value="F:identical protein binding"/>
    <property type="evidence" value="ECO:0007669"/>
    <property type="project" value="UniProtKB-ARBA"/>
</dbReference>
<evidence type="ECO:0000313" key="9">
    <source>
        <dbReference type="Proteomes" id="UP000237073"/>
    </source>
</evidence>
<dbReference type="Proteomes" id="UP000237073">
    <property type="component" value="Unassembled WGS sequence"/>
</dbReference>
<dbReference type="Pfam" id="PF00171">
    <property type="entry name" value="Aldedh"/>
    <property type="match status" value="1"/>
</dbReference>
<dbReference type="SUPFAM" id="SSF53720">
    <property type="entry name" value="ALDH-like"/>
    <property type="match status" value="1"/>
</dbReference>
<dbReference type="Gene3D" id="3.40.309.10">
    <property type="entry name" value="Aldehyde Dehydrogenase, Chain A, domain 2"/>
    <property type="match status" value="1"/>
</dbReference>
<dbReference type="InterPro" id="IPR029510">
    <property type="entry name" value="Ald_DH_CS_GLU"/>
</dbReference>
<reference evidence="9 10" key="1">
    <citation type="submission" date="2018-01" db="EMBL/GenBank/DDBJ databases">
        <title>Superficieibacter electus gen. nov., sp. nov., an extended-spectrum beta-lactamase possessing member of the Enterobacteriaceae family, isolated from intensive care unit surfaces.</title>
        <authorList>
            <person name="Potter R.F."/>
            <person name="D'Souza A.W."/>
        </authorList>
    </citation>
    <scope>NUCLEOTIDE SEQUENCE [LARGE SCALE GENOMIC DNA]</scope>
    <source>
        <strain evidence="8 10">BP-1</strain>
        <strain evidence="7 9">BP-2</strain>
    </source>
</reference>
<dbReference type="Gene3D" id="3.40.605.10">
    <property type="entry name" value="Aldehyde Dehydrogenase, Chain A, domain 1"/>
    <property type="match status" value="1"/>
</dbReference>
<dbReference type="PROSITE" id="PS00070">
    <property type="entry name" value="ALDEHYDE_DEHYDR_CYS"/>
    <property type="match status" value="1"/>
</dbReference>
<evidence type="ECO:0000256" key="5">
    <source>
        <dbReference type="RuleBase" id="RU003345"/>
    </source>
</evidence>
<dbReference type="GO" id="GO:0005829">
    <property type="term" value="C:cytosol"/>
    <property type="evidence" value="ECO:0007669"/>
    <property type="project" value="TreeGrafter"/>
</dbReference>
<comment type="caution">
    <text evidence="8">The sequence shown here is derived from an EMBL/GenBank/DDBJ whole genome shotgun (WGS) entry which is preliminary data.</text>
</comment>
<accession>A0A2P5GUU6</accession>